<reference evidence="1 2" key="1">
    <citation type="submission" date="2020-08" db="EMBL/GenBank/DDBJ databases">
        <title>Sequencing the genomes of 1000 actinobacteria strains.</title>
        <authorList>
            <person name="Klenk H.-P."/>
        </authorList>
    </citation>
    <scope>NUCLEOTIDE SEQUENCE [LARGE SCALE GENOMIC DNA]</scope>
    <source>
        <strain evidence="1 2">DSM 43768</strain>
    </source>
</reference>
<comment type="caution">
    <text evidence="1">The sequence shown here is derived from an EMBL/GenBank/DDBJ whole genome shotgun (WGS) entry which is preliminary data.</text>
</comment>
<dbReference type="Proteomes" id="UP000565579">
    <property type="component" value="Unassembled WGS sequence"/>
</dbReference>
<dbReference type="AlphaFoldDB" id="A0A7X0NT30"/>
<accession>A0A7X0NT30</accession>
<dbReference type="EMBL" id="JACHMI010000001">
    <property type="protein sequence ID" value="MBB6549040.1"/>
    <property type="molecule type" value="Genomic_DNA"/>
</dbReference>
<proteinExistence type="predicted"/>
<sequence>MAEAFVNPQLSDTSSAKGMTLLEIVRSGDLSIT</sequence>
<name>A0A7X0NT30_9ACTN</name>
<gene>
    <name evidence="1" type="ORF">HD593_003835</name>
</gene>
<organism evidence="1 2">
    <name type="scientific">Nonomuraea rubra</name>
    <dbReference type="NCBI Taxonomy" id="46180"/>
    <lineage>
        <taxon>Bacteria</taxon>
        <taxon>Bacillati</taxon>
        <taxon>Actinomycetota</taxon>
        <taxon>Actinomycetes</taxon>
        <taxon>Streptosporangiales</taxon>
        <taxon>Streptosporangiaceae</taxon>
        <taxon>Nonomuraea</taxon>
    </lineage>
</organism>
<evidence type="ECO:0000313" key="1">
    <source>
        <dbReference type="EMBL" id="MBB6549040.1"/>
    </source>
</evidence>
<keyword evidence="2" id="KW-1185">Reference proteome</keyword>
<protein>
    <submittedName>
        <fullName evidence="1">Uncharacterized protein</fullName>
    </submittedName>
</protein>
<evidence type="ECO:0000313" key="2">
    <source>
        <dbReference type="Proteomes" id="UP000565579"/>
    </source>
</evidence>